<evidence type="ECO:0000313" key="3">
    <source>
        <dbReference type="EMBL" id="QVY62313.1"/>
    </source>
</evidence>
<keyword evidence="2" id="KW-0472">Membrane</keyword>
<keyword evidence="4" id="KW-1185">Reference proteome</keyword>
<protein>
    <recommendedName>
        <fullName evidence="5">Amyloid fiber anchoring/assembly protein TapA</fullName>
    </recommendedName>
</protein>
<feature type="transmembrane region" description="Helical" evidence="2">
    <location>
        <begin position="12"/>
        <end position="31"/>
    </location>
</feature>
<feature type="compositionally biased region" description="Basic and acidic residues" evidence="1">
    <location>
        <begin position="242"/>
        <end position="252"/>
    </location>
</feature>
<feature type="region of interest" description="Disordered" evidence="1">
    <location>
        <begin position="145"/>
        <end position="252"/>
    </location>
</feature>
<dbReference type="RefSeq" id="WP_214477808.1">
    <property type="nucleotide sequence ID" value="NZ_CANKUS010000033.1"/>
</dbReference>
<keyword evidence="2" id="KW-1133">Transmembrane helix</keyword>
<sequence>MRKFKKKNKKLINGIKITAIWYLFFGMAAYLTGNTNAYFTDASKVNGQISAGIWLPSLKVTETGYSDDGKGIYAKVENTGAAMESPGSYQILKENEAVYEGSIDVLSEGGATTISFEASESGSYQFRISASGSEDSLSEILEITIEEQEEEPKEVIDEKGKEPPAEQGKDEQENSQDPEQSEPPANKEDPKQSEPPAPPADKGGKGEGKEIPPPADETIEQETKQPSEPVQPPVEEPPSEQNSEKTIEQAGD</sequence>
<dbReference type="EMBL" id="CP071709">
    <property type="protein sequence ID" value="QVY62313.1"/>
    <property type="molecule type" value="Genomic_DNA"/>
</dbReference>
<reference evidence="3 4" key="1">
    <citation type="submission" date="2021-03" db="EMBL/GenBank/DDBJ databases">
        <title>The first data on the complete genome of the tetrodotoxin-producing bacterium.</title>
        <authorList>
            <person name="Melnikova D.I."/>
            <person name="Nijland R."/>
            <person name="Magarlamov T.Y."/>
        </authorList>
    </citation>
    <scope>NUCLEOTIDE SEQUENCE [LARGE SCALE GENOMIC DNA]</scope>
    <source>
        <strain evidence="3 4">1839</strain>
    </source>
</reference>
<proteinExistence type="predicted"/>
<gene>
    <name evidence="3" type="ORF">J1899_04195</name>
</gene>
<organism evidence="3 4">
    <name type="scientific">Cytobacillus gottheilii</name>
    <dbReference type="NCBI Taxonomy" id="859144"/>
    <lineage>
        <taxon>Bacteria</taxon>
        <taxon>Bacillati</taxon>
        <taxon>Bacillota</taxon>
        <taxon>Bacilli</taxon>
        <taxon>Bacillales</taxon>
        <taxon>Bacillaceae</taxon>
        <taxon>Cytobacillus</taxon>
    </lineage>
</organism>
<dbReference type="Proteomes" id="UP000679247">
    <property type="component" value="Chromosome"/>
</dbReference>
<evidence type="ECO:0000256" key="2">
    <source>
        <dbReference type="SAM" id="Phobius"/>
    </source>
</evidence>
<dbReference type="NCBIfam" id="TIGR04088">
    <property type="entry name" value="cognate_SipW"/>
    <property type="match status" value="1"/>
</dbReference>
<accession>A0ABX8FE67</accession>
<name>A0ABX8FE67_9BACI</name>
<dbReference type="InterPro" id="IPR023833">
    <property type="entry name" value="Signal_pept_SipW-depend-type"/>
</dbReference>
<evidence type="ECO:0000256" key="1">
    <source>
        <dbReference type="SAM" id="MobiDB-lite"/>
    </source>
</evidence>
<evidence type="ECO:0008006" key="5">
    <source>
        <dbReference type="Google" id="ProtNLM"/>
    </source>
</evidence>
<evidence type="ECO:0000313" key="4">
    <source>
        <dbReference type="Proteomes" id="UP000679247"/>
    </source>
</evidence>
<keyword evidence="2" id="KW-0812">Transmembrane</keyword>
<feature type="compositionally biased region" description="Basic and acidic residues" evidence="1">
    <location>
        <begin position="153"/>
        <end position="172"/>
    </location>
</feature>